<dbReference type="SUPFAM" id="SSF51695">
    <property type="entry name" value="PLC-like phosphodiesterases"/>
    <property type="match status" value="1"/>
</dbReference>
<dbReference type="STRING" id="683260.SAMN05421874_12117"/>
<dbReference type="GO" id="GO:0006629">
    <property type="term" value="P:lipid metabolic process"/>
    <property type="evidence" value="ECO:0007669"/>
    <property type="project" value="InterPro"/>
</dbReference>
<sequence length="277" mass="30883">MYRLLGAIVIATVAGLATPAWAAAPGNIEVIAHRGGSVNAPENTLAACALARAQQADACEFDIQQTKDHQLVLMHDETLSRTTDVEQVFPGRSPWHVADFTLAEIRRLDAGSWFSSRYRDERVPTLREALDQLGGSGTGLLLEVKHSPRSPDIDQQVAAVLQETRDQWRGNLVLQTFDWRALRVVHDQVPEVPIVLLGNPSLEQLRGVADYVRGVTLSQRLVTEEYIKELRRKHMRVYAIAGGRRPVIRRLMGYGVDGILTSNPERVAELTWRRGGR</sequence>
<name>A0A1G9JVB2_9ACTN</name>
<protein>
    <submittedName>
        <fullName evidence="3">Glycerophosphoryl diester phosphodiesterase</fullName>
    </submittedName>
</protein>
<evidence type="ECO:0000313" key="4">
    <source>
        <dbReference type="Proteomes" id="UP000198683"/>
    </source>
</evidence>
<keyword evidence="4" id="KW-1185">Reference proteome</keyword>
<proteinExistence type="predicted"/>
<dbReference type="GO" id="GO:0008081">
    <property type="term" value="F:phosphoric diester hydrolase activity"/>
    <property type="evidence" value="ECO:0007669"/>
    <property type="project" value="InterPro"/>
</dbReference>
<dbReference type="RefSeq" id="WP_090770517.1">
    <property type="nucleotide sequence ID" value="NZ_FNFB01000021.1"/>
</dbReference>
<organism evidence="3 4">
    <name type="scientific">Nonomuraea maritima</name>
    <dbReference type="NCBI Taxonomy" id="683260"/>
    <lineage>
        <taxon>Bacteria</taxon>
        <taxon>Bacillati</taxon>
        <taxon>Actinomycetota</taxon>
        <taxon>Actinomycetes</taxon>
        <taxon>Streptosporangiales</taxon>
        <taxon>Streptosporangiaceae</taxon>
        <taxon>Nonomuraea</taxon>
    </lineage>
</organism>
<dbReference type="InterPro" id="IPR030395">
    <property type="entry name" value="GP_PDE_dom"/>
</dbReference>
<dbReference type="OrthoDB" id="9758957at2"/>
<evidence type="ECO:0000313" key="3">
    <source>
        <dbReference type="EMBL" id="SDL41094.1"/>
    </source>
</evidence>
<dbReference type="Gene3D" id="3.20.20.190">
    <property type="entry name" value="Phosphatidylinositol (PI) phosphodiesterase"/>
    <property type="match status" value="1"/>
</dbReference>
<dbReference type="Proteomes" id="UP000198683">
    <property type="component" value="Unassembled WGS sequence"/>
</dbReference>
<feature type="domain" description="GP-PDE" evidence="2">
    <location>
        <begin position="28"/>
        <end position="271"/>
    </location>
</feature>
<feature type="signal peptide" evidence="1">
    <location>
        <begin position="1"/>
        <end position="22"/>
    </location>
</feature>
<dbReference type="PROSITE" id="PS51704">
    <property type="entry name" value="GP_PDE"/>
    <property type="match status" value="1"/>
</dbReference>
<feature type="chain" id="PRO_5011501265" evidence="1">
    <location>
        <begin position="23"/>
        <end position="277"/>
    </location>
</feature>
<dbReference type="Pfam" id="PF03009">
    <property type="entry name" value="GDPD"/>
    <property type="match status" value="1"/>
</dbReference>
<dbReference type="InterPro" id="IPR017946">
    <property type="entry name" value="PLC-like_Pdiesterase_TIM-brl"/>
</dbReference>
<dbReference type="AlphaFoldDB" id="A0A1G9JVB2"/>
<dbReference type="PANTHER" id="PTHR46211">
    <property type="entry name" value="GLYCEROPHOSPHORYL DIESTER PHOSPHODIESTERASE"/>
    <property type="match status" value="1"/>
</dbReference>
<dbReference type="EMBL" id="FNFB01000021">
    <property type="protein sequence ID" value="SDL41094.1"/>
    <property type="molecule type" value="Genomic_DNA"/>
</dbReference>
<gene>
    <name evidence="3" type="ORF">SAMN05421874_12117</name>
</gene>
<evidence type="ECO:0000259" key="2">
    <source>
        <dbReference type="PROSITE" id="PS51704"/>
    </source>
</evidence>
<evidence type="ECO:0000256" key="1">
    <source>
        <dbReference type="SAM" id="SignalP"/>
    </source>
</evidence>
<accession>A0A1G9JVB2</accession>
<dbReference type="PANTHER" id="PTHR46211:SF1">
    <property type="entry name" value="GLYCEROPHOSPHODIESTER PHOSPHODIESTERASE, CYTOPLASMIC"/>
    <property type="match status" value="1"/>
</dbReference>
<keyword evidence="1" id="KW-0732">Signal</keyword>
<reference evidence="3 4" key="1">
    <citation type="submission" date="2016-10" db="EMBL/GenBank/DDBJ databases">
        <authorList>
            <person name="de Groot N.N."/>
        </authorList>
    </citation>
    <scope>NUCLEOTIDE SEQUENCE [LARGE SCALE GENOMIC DNA]</scope>
    <source>
        <strain evidence="3 4">CGMCC 4.5681</strain>
    </source>
</reference>